<name>A0A849L3N6_9RHOB</name>
<dbReference type="Pfam" id="PF07681">
    <property type="entry name" value="DoxX"/>
    <property type="match status" value="1"/>
</dbReference>
<dbReference type="RefSeq" id="WP_171324852.1">
    <property type="nucleotide sequence ID" value="NZ_JABFBC010000001.1"/>
</dbReference>
<reference evidence="8 9" key="1">
    <citation type="submission" date="2020-05" db="EMBL/GenBank/DDBJ databases">
        <title>Gimesia benthica sp. nov., a novel planctomycete isolated from a deep-sea water sample of the Northwest Indian Ocean.</title>
        <authorList>
            <person name="Wang J."/>
            <person name="Ruan C."/>
            <person name="Song L."/>
            <person name="Zhu Y."/>
            <person name="Li A."/>
            <person name="Zheng X."/>
            <person name="Wang L."/>
            <person name="Lu Z."/>
            <person name="Huang Y."/>
            <person name="Du W."/>
            <person name="Zhou Y."/>
            <person name="Huang L."/>
            <person name="Dai X."/>
        </authorList>
    </citation>
    <scope>NUCLEOTIDE SEQUENCE [LARGE SCALE GENOMIC DNA]</scope>
    <source>
        <strain evidence="8 9">YYQ-30</strain>
    </source>
</reference>
<feature type="transmembrane region" description="Helical" evidence="7">
    <location>
        <begin position="110"/>
        <end position="129"/>
    </location>
</feature>
<comment type="similarity">
    <text evidence="2">Belongs to the DoxX family.</text>
</comment>
<accession>A0A849L3N6</accession>
<dbReference type="GO" id="GO:0005886">
    <property type="term" value="C:plasma membrane"/>
    <property type="evidence" value="ECO:0007669"/>
    <property type="project" value="UniProtKB-SubCell"/>
</dbReference>
<dbReference type="InterPro" id="IPR051907">
    <property type="entry name" value="DoxX-like_oxidoreductase"/>
</dbReference>
<evidence type="ECO:0000256" key="3">
    <source>
        <dbReference type="ARBA" id="ARBA00022475"/>
    </source>
</evidence>
<comment type="subcellular location">
    <subcellularLocation>
        <location evidence="1">Cell membrane</location>
        <topology evidence="1">Multi-pass membrane protein</topology>
    </subcellularLocation>
</comment>
<dbReference type="PANTHER" id="PTHR33452:SF1">
    <property type="entry name" value="INNER MEMBRANE PROTEIN YPHA-RELATED"/>
    <property type="match status" value="1"/>
</dbReference>
<feature type="transmembrane region" description="Helical" evidence="7">
    <location>
        <begin position="6"/>
        <end position="25"/>
    </location>
</feature>
<evidence type="ECO:0000256" key="4">
    <source>
        <dbReference type="ARBA" id="ARBA00022692"/>
    </source>
</evidence>
<proteinExistence type="inferred from homology"/>
<keyword evidence="6 7" id="KW-0472">Membrane</keyword>
<evidence type="ECO:0000256" key="6">
    <source>
        <dbReference type="ARBA" id="ARBA00023136"/>
    </source>
</evidence>
<keyword evidence="5 7" id="KW-1133">Transmembrane helix</keyword>
<dbReference type="AlphaFoldDB" id="A0A849L3N6"/>
<gene>
    <name evidence="8" type="ORF">HMH01_10010</name>
</gene>
<dbReference type="InterPro" id="IPR032808">
    <property type="entry name" value="DoxX"/>
</dbReference>
<keyword evidence="9" id="KW-1185">Reference proteome</keyword>
<evidence type="ECO:0000313" key="9">
    <source>
        <dbReference type="Proteomes" id="UP000572377"/>
    </source>
</evidence>
<organism evidence="8 9">
    <name type="scientific">Halovulum dunhuangense</name>
    <dbReference type="NCBI Taxonomy" id="1505036"/>
    <lineage>
        <taxon>Bacteria</taxon>
        <taxon>Pseudomonadati</taxon>
        <taxon>Pseudomonadota</taxon>
        <taxon>Alphaproteobacteria</taxon>
        <taxon>Rhodobacterales</taxon>
        <taxon>Paracoccaceae</taxon>
        <taxon>Halovulum</taxon>
    </lineage>
</organism>
<feature type="transmembrane region" description="Helical" evidence="7">
    <location>
        <begin position="46"/>
        <end position="66"/>
    </location>
</feature>
<evidence type="ECO:0000256" key="7">
    <source>
        <dbReference type="SAM" id="Phobius"/>
    </source>
</evidence>
<evidence type="ECO:0000256" key="2">
    <source>
        <dbReference type="ARBA" id="ARBA00006679"/>
    </source>
</evidence>
<protein>
    <submittedName>
        <fullName evidence="8">DoxX family protein</fullName>
    </submittedName>
</protein>
<dbReference type="PANTHER" id="PTHR33452">
    <property type="entry name" value="OXIDOREDUCTASE CATD-RELATED"/>
    <property type="match status" value="1"/>
</dbReference>
<sequence length="141" mass="14675">MTAVSTFAAPLGRFLLAFIFIFAGFGKLGDVQGTAGYIASGGLPGFLVYPTIALEIVGGLFILVGYQVRVTALLLAGFSLLSGFLYHYLPAQGMEGFAQMAEMNQFFKNVSIAGGFLLLTALGAGPLSVDNRNDGGTPARA</sequence>
<evidence type="ECO:0000256" key="1">
    <source>
        <dbReference type="ARBA" id="ARBA00004651"/>
    </source>
</evidence>
<keyword evidence="3" id="KW-1003">Cell membrane</keyword>
<dbReference type="EMBL" id="JABFBC010000001">
    <property type="protein sequence ID" value="NNU80771.1"/>
    <property type="molecule type" value="Genomic_DNA"/>
</dbReference>
<evidence type="ECO:0000313" key="8">
    <source>
        <dbReference type="EMBL" id="NNU80771.1"/>
    </source>
</evidence>
<evidence type="ECO:0000256" key="5">
    <source>
        <dbReference type="ARBA" id="ARBA00022989"/>
    </source>
</evidence>
<feature type="transmembrane region" description="Helical" evidence="7">
    <location>
        <begin position="72"/>
        <end position="89"/>
    </location>
</feature>
<dbReference type="Proteomes" id="UP000572377">
    <property type="component" value="Unassembled WGS sequence"/>
</dbReference>
<comment type="caution">
    <text evidence="8">The sequence shown here is derived from an EMBL/GenBank/DDBJ whole genome shotgun (WGS) entry which is preliminary data.</text>
</comment>
<keyword evidence="4 7" id="KW-0812">Transmembrane</keyword>